<proteinExistence type="predicted"/>
<comment type="caution">
    <text evidence="1">The sequence shown here is derived from an EMBL/GenBank/DDBJ whole genome shotgun (WGS) entry which is preliminary data.</text>
</comment>
<organism evidence="1 2">
    <name type="scientific">Lasiosphaeria hispida</name>
    <dbReference type="NCBI Taxonomy" id="260671"/>
    <lineage>
        <taxon>Eukaryota</taxon>
        <taxon>Fungi</taxon>
        <taxon>Dikarya</taxon>
        <taxon>Ascomycota</taxon>
        <taxon>Pezizomycotina</taxon>
        <taxon>Sordariomycetes</taxon>
        <taxon>Sordariomycetidae</taxon>
        <taxon>Sordariales</taxon>
        <taxon>Lasiosphaeriaceae</taxon>
        <taxon>Lasiosphaeria</taxon>
    </lineage>
</organism>
<keyword evidence="2" id="KW-1185">Reference proteome</keyword>
<protein>
    <submittedName>
        <fullName evidence="1">Uncharacterized protein</fullName>
    </submittedName>
</protein>
<dbReference type="Proteomes" id="UP001275084">
    <property type="component" value="Unassembled WGS sequence"/>
</dbReference>
<gene>
    <name evidence="1" type="ORF">B0T25DRAFT_174432</name>
</gene>
<sequence length="167" mass="18814">MQGVKSRIITGNATFNGITKDNIDKLIWRGPYKGCTTLCPQPTIQWNTPQTALNIAATWIFPLAVLLGLPFEPHHTRKIRRTPGAISNRLGSPQTALTAAVWNFRQTRDCHRRVRDADMNWVWTDAYYILSCLDQFELGLGDDGREEMVGMLMYGLFRPLSSTMVGG</sequence>
<dbReference type="AlphaFoldDB" id="A0AAJ0HNN0"/>
<reference evidence="1" key="2">
    <citation type="submission" date="2023-06" db="EMBL/GenBank/DDBJ databases">
        <authorList>
            <consortium name="Lawrence Berkeley National Laboratory"/>
            <person name="Haridas S."/>
            <person name="Hensen N."/>
            <person name="Bonometti L."/>
            <person name="Westerberg I."/>
            <person name="Brannstrom I.O."/>
            <person name="Guillou S."/>
            <person name="Cros-Aarteil S."/>
            <person name="Calhoun S."/>
            <person name="Kuo A."/>
            <person name="Mondo S."/>
            <person name="Pangilinan J."/>
            <person name="Riley R."/>
            <person name="Labutti K."/>
            <person name="Andreopoulos B."/>
            <person name="Lipzen A."/>
            <person name="Chen C."/>
            <person name="Yanf M."/>
            <person name="Daum C."/>
            <person name="Ng V."/>
            <person name="Clum A."/>
            <person name="Steindorff A."/>
            <person name="Ohm R."/>
            <person name="Martin F."/>
            <person name="Silar P."/>
            <person name="Natvig D."/>
            <person name="Lalanne C."/>
            <person name="Gautier V."/>
            <person name="Ament-Velasquez S.L."/>
            <person name="Kruys A."/>
            <person name="Hutchinson M.I."/>
            <person name="Powell A.J."/>
            <person name="Barry K."/>
            <person name="Miller A.N."/>
            <person name="Grigoriev I.V."/>
            <person name="Debuchy R."/>
            <person name="Gladieux P."/>
            <person name="Thoren M.H."/>
            <person name="Johannesson H."/>
        </authorList>
    </citation>
    <scope>NUCLEOTIDE SEQUENCE</scope>
    <source>
        <strain evidence="1">CBS 955.72</strain>
    </source>
</reference>
<accession>A0AAJ0HNN0</accession>
<evidence type="ECO:0000313" key="1">
    <source>
        <dbReference type="EMBL" id="KAK3357938.1"/>
    </source>
</evidence>
<name>A0AAJ0HNN0_9PEZI</name>
<reference evidence="1" key="1">
    <citation type="journal article" date="2023" name="Mol. Phylogenet. Evol.">
        <title>Genome-scale phylogeny and comparative genomics of the fungal order Sordariales.</title>
        <authorList>
            <person name="Hensen N."/>
            <person name="Bonometti L."/>
            <person name="Westerberg I."/>
            <person name="Brannstrom I.O."/>
            <person name="Guillou S."/>
            <person name="Cros-Aarteil S."/>
            <person name="Calhoun S."/>
            <person name="Haridas S."/>
            <person name="Kuo A."/>
            <person name="Mondo S."/>
            <person name="Pangilinan J."/>
            <person name="Riley R."/>
            <person name="LaButti K."/>
            <person name="Andreopoulos B."/>
            <person name="Lipzen A."/>
            <person name="Chen C."/>
            <person name="Yan M."/>
            <person name="Daum C."/>
            <person name="Ng V."/>
            <person name="Clum A."/>
            <person name="Steindorff A."/>
            <person name="Ohm R.A."/>
            <person name="Martin F."/>
            <person name="Silar P."/>
            <person name="Natvig D.O."/>
            <person name="Lalanne C."/>
            <person name="Gautier V."/>
            <person name="Ament-Velasquez S.L."/>
            <person name="Kruys A."/>
            <person name="Hutchinson M.I."/>
            <person name="Powell A.J."/>
            <person name="Barry K."/>
            <person name="Miller A.N."/>
            <person name="Grigoriev I.V."/>
            <person name="Debuchy R."/>
            <person name="Gladieux P."/>
            <person name="Hiltunen Thoren M."/>
            <person name="Johannesson H."/>
        </authorList>
    </citation>
    <scope>NUCLEOTIDE SEQUENCE</scope>
    <source>
        <strain evidence="1">CBS 955.72</strain>
    </source>
</reference>
<evidence type="ECO:0000313" key="2">
    <source>
        <dbReference type="Proteomes" id="UP001275084"/>
    </source>
</evidence>
<dbReference type="EMBL" id="JAUIQD010000003">
    <property type="protein sequence ID" value="KAK3357938.1"/>
    <property type="molecule type" value="Genomic_DNA"/>
</dbReference>